<feature type="region of interest" description="Disordered" evidence="6">
    <location>
        <begin position="661"/>
        <end position="683"/>
    </location>
</feature>
<gene>
    <name evidence="9" type="ORF">D2V04_03305</name>
</gene>
<keyword evidence="10" id="KW-1185">Reference proteome</keyword>
<proteinExistence type="inferred from homology"/>
<evidence type="ECO:0000256" key="1">
    <source>
        <dbReference type="ARBA" id="ARBA00006594"/>
    </source>
</evidence>
<dbReference type="InterPro" id="IPR050953">
    <property type="entry name" value="N4_N6_ade-DNA_methylase"/>
</dbReference>
<organism evidence="9 10">
    <name type="scientific">Pelagerythrobacter aerophilus</name>
    <dbReference type="NCBI Taxonomy" id="2306995"/>
    <lineage>
        <taxon>Bacteria</taxon>
        <taxon>Pseudomonadati</taxon>
        <taxon>Pseudomonadota</taxon>
        <taxon>Alphaproteobacteria</taxon>
        <taxon>Sphingomonadales</taxon>
        <taxon>Erythrobacteraceae</taxon>
        <taxon>Pelagerythrobacter</taxon>
    </lineage>
</organism>
<feature type="domain" description="Type ISP restriction-modification enzyme LLaBIII C-terminal specificity" evidence="8">
    <location>
        <begin position="773"/>
        <end position="1133"/>
    </location>
</feature>
<dbReference type="GO" id="GO:0009007">
    <property type="term" value="F:site-specific DNA-methyltransferase (adenine-specific) activity"/>
    <property type="evidence" value="ECO:0007669"/>
    <property type="project" value="UniProtKB-EC"/>
</dbReference>
<dbReference type="GO" id="GO:0004386">
    <property type="term" value="F:helicase activity"/>
    <property type="evidence" value="ECO:0007669"/>
    <property type="project" value="UniProtKB-KW"/>
</dbReference>
<dbReference type="EMBL" id="QXFK01000011">
    <property type="protein sequence ID" value="RIV80331.1"/>
    <property type="molecule type" value="Genomic_DNA"/>
</dbReference>
<evidence type="ECO:0000256" key="5">
    <source>
        <dbReference type="ARBA" id="ARBA00047942"/>
    </source>
</evidence>
<feature type="domain" description="DNA methylase adenine-specific" evidence="7">
    <location>
        <begin position="352"/>
        <end position="469"/>
    </location>
</feature>
<dbReference type="PANTHER" id="PTHR33841">
    <property type="entry name" value="DNA METHYLTRANSFERASE YEEA-RELATED"/>
    <property type="match status" value="1"/>
</dbReference>
<dbReference type="GO" id="GO:0032259">
    <property type="term" value="P:methylation"/>
    <property type="evidence" value="ECO:0007669"/>
    <property type="project" value="UniProtKB-KW"/>
</dbReference>
<keyword evidence="9" id="KW-0547">Nucleotide-binding</keyword>
<dbReference type="Pfam" id="PF02384">
    <property type="entry name" value="N6_Mtase"/>
    <property type="match status" value="1"/>
</dbReference>
<dbReference type="InterPro" id="IPR029063">
    <property type="entry name" value="SAM-dependent_MTases_sf"/>
</dbReference>
<comment type="similarity">
    <text evidence="1">Belongs to the N(4)/N(6)-methyltransferase family.</text>
</comment>
<evidence type="ECO:0000259" key="8">
    <source>
        <dbReference type="Pfam" id="PF18135"/>
    </source>
</evidence>
<comment type="caution">
    <text evidence="9">The sequence shown here is derived from an EMBL/GenBank/DDBJ whole genome shotgun (WGS) entry which is preliminary data.</text>
</comment>
<evidence type="ECO:0000256" key="4">
    <source>
        <dbReference type="ARBA" id="ARBA00022679"/>
    </source>
</evidence>
<evidence type="ECO:0000256" key="2">
    <source>
        <dbReference type="ARBA" id="ARBA00011900"/>
    </source>
</evidence>
<dbReference type="EC" id="2.1.1.72" evidence="2"/>
<dbReference type="GO" id="GO:0008170">
    <property type="term" value="F:N-methyltransferase activity"/>
    <property type="evidence" value="ECO:0007669"/>
    <property type="project" value="InterPro"/>
</dbReference>
<evidence type="ECO:0000256" key="6">
    <source>
        <dbReference type="SAM" id="MobiDB-lite"/>
    </source>
</evidence>
<dbReference type="GO" id="GO:0003677">
    <property type="term" value="F:DNA binding"/>
    <property type="evidence" value="ECO:0007669"/>
    <property type="project" value="InterPro"/>
</dbReference>
<comment type="catalytic activity">
    <reaction evidence="5">
        <text>a 2'-deoxyadenosine in DNA + S-adenosyl-L-methionine = an N(6)-methyl-2'-deoxyadenosine in DNA + S-adenosyl-L-homocysteine + H(+)</text>
        <dbReference type="Rhea" id="RHEA:15197"/>
        <dbReference type="Rhea" id="RHEA-COMP:12418"/>
        <dbReference type="Rhea" id="RHEA-COMP:12419"/>
        <dbReference type="ChEBI" id="CHEBI:15378"/>
        <dbReference type="ChEBI" id="CHEBI:57856"/>
        <dbReference type="ChEBI" id="CHEBI:59789"/>
        <dbReference type="ChEBI" id="CHEBI:90615"/>
        <dbReference type="ChEBI" id="CHEBI:90616"/>
        <dbReference type="EC" id="2.1.1.72"/>
    </reaction>
</comment>
<dbReference type="AlphaFoldDB" id="A0A418NKW6"/>
<keyword evidence="4" id="KW-0808">Transferase</keyword>
<name>A0A418NKW6_9SPHN</name>
<dbReference type="InterPro" id="IPR041635">
    <property type="entry name" value="Type_ISP_LLaBIII_C"/>
</dbReference>
<dbReference type="PANTHER" id="PTHR33841:SF1">
    <property type="entry name" value="DNA METHYLTRANSFERASE A"/>
    <property type="match status" value="1"/>
</dbReference>
<dbReference type="InterPro" id="IPR003356">
    <property type="entry name" value="DNA_methylase_A-5"/>
</dbReference>
<dbReference type="OrthoDB" id="5194627at2"/>
<dbReference type="Proteomes" id="UP000285092">
    <property type="component" value="Unassembled WGS sequence"/>
</dbReference>
<keyword evidence="9" id="KW-0378">Hydrolase</keyword>
<evidence type="ECO:0000313" key="10">
    <source>
        <dbReference type="Proteomes" id="UP000285092"/>
    </source>
</evidence>
<reference evidence="9 10" key="1">
    <citation type="submission" date="2018-08" db="EMBL/GenBank/DDBJ databases">
        <title>Altererythrobacter sp.Ery1 and Ery12, the genome sequencing of novel strains in genus Alterythrobacter.</title>
        <authorList>
            <person name="Cheng H."/>
            <person name="Wu Y.-H."/>
            <person name="Fang C."/>
            <person name="Xu X.-W."/>
        </authorList>
    </citation>
    <scope>NUCLEOTIDE SEQUENCE [LARGE SCALE GENOMIC DNA]</scope>
    <source>
        <strain evidence="9 10">Ery1</strain>
    </source>
</reference>
<evidence type="ECO:0000259" key="7">
    <source>
        <dbReference type="Pfam" id="PF02384"/>
    </source>
</evidence>
<accession>A0A418NKW6</accession>
<sequence length="1181" mass="130312">MGPLGPEGESLSKSGLAELVSAYVTATRKLAATSGSNEATYYPDIRNLLAAILKAGRLPFDVRVNTSESRGRGVDMPDFVLGDGGFVGVYGEVKLPDASLEDMAASTAQNDQIGRYLSATGVVLLCNIRGFGLLTVKPGATRERGVPVGPENRELIKTVDLWSAMRGSGKHLADEEIVAEFAAIVDRAVTDFAPLADPADLAKVLARQARDAKDAMPGDLRPISVLLDDFALALGLSFDLDDEKGDRFFRGSLIQTAFYSLFAAWILWDRDASKPDNPFTINDAEGYLRIPFLQELFHDLRSPRYLRQLDLAVHLERAVATLNRVDLSLFKQRMSFPTASGHSPTVAAITYFYEPFLEAFDPELREELGVWYTPPEIVHYQVRRVHHLLKTELGIARGLAANEVVVLDPCCGTGAYLLEVARCINDELVLEGADDTLALELLDALTKRVIGFEILTAPFAVAQLQLFILLADLGAAPAPDQRLSIFLTNALTGWSDERDVKITFPEMKDEFDASQSVKRDAKIIVVLGNPPYDRFAGVAQAEEAELVAAYKGVRLQIQREKDGTIKRDRMGNPEKKQIGNSELYDVWGVRKQLLDDLYIRFFRMAEERIGVSAERGVVSFISNSSWLTGRSHPMMRQSLLRNFDELWIDNLNGDKFKTGKVIPRGLPGEGTRDDSAFTTEMDPRGIQPGTAIATFLKKSGESAGQTATVHFREYWGPAANKRLALNASLPDGTPPAGADNPAYEAIAPSMENRWRLAVLELEGGYESWPALDELFPEMIQGVNANRGVEGTVIDYDAAALSTRMQSYLNADTFESAAALVPAMAKKFAGYDAKKAWDELHPAGFAEGKIEPILMFPFDQRFIYYETEHKLLNRPRGEFAKLLADNEFLITVPEPRKASETRPLFAQTLVNLHVHERGSVVIPRDVEGHGLFAGRLANIAEPAWTAFRDAFGLSGRREDEDAKDFVGQLQRVILALLHAPAYQSDHKSALSADWAHPPVPRDKELFDKLAAAGTKVTTLLDASVPAGALMRELLGEQMGTLGTLRRSDGAQVRPQDLKITVGYWGGSKGRWLPREPHSEEVTLDILGERTGDLYLNDDCYFANVPAAVWQYQLGGYPVLKKWLGYRQADRRKDSPLTLAEAKWLRSVIQRIAALVAIGADLDSLYAKASEIAFTAEELGLRK</sequence>
<dbReference type="Gene3D" id="3.40.50.150">
    <property type="entry name" value="Vaccinia Virus protein VP39"/>
    <property type="match status" value="1"/>
</dbReference>
<dbReference type="PRINTS" id="PR00507">
    <property type="entry name" value="N12N6MTFRASE"/>
</dbReference>
<keyword evidence="9" id="KW-0067">ATP-binding</keyword>
<dbReference type="Pfam" id="PF18135">
    <property type="entry name" value="Type_ISP_C"/>
    <property type="match status" value="1"/>
</dbReference>
<keyword evidence="9" id="KW-0347">Helicase</keyword>
<protein>
    <recommendedName>
        <fullName evidence="2">site-specific DNA-methyltransferase (adenine-specific)</fullName>
        <ecNumber evidence="2">2.1.1.72</ecNumber>
    </recommendedName>
</protein>
<keyword evidence="3" id="KW-0489">Methyltransferase</keyword>
<dbReference type="SUPFAM" id="SSF53335">
    <property type="entry name" value="S-adenosyl-L-methionine-dependent methyltransferases"/>
    <property type="match status" value="1"/>
</dbReference>
<evidence type="ECO:0000256" key="3">
    <source>
        <dbReference type="ARBA" id="ARBA00022603"/>
    </source>
</evidence>
<evidence type="ECO:0000313" key="9">
    <source>
        <dbReference type="EMBL" id="RIV80331.1"/>
    </source>
</evidence>